<keyword evidence="3" id="KW-0731">Sigma factor</keyword>
<dbReference type="SUPFAM" id="SSF88946">
    <property type="entry name" value="Sigma2 domain of RNA polymerase sigma factors"/>
    <property type="match status" value="1"/>
</dbReference>
<dbReference type="InterPro" id="IPR013325">
    <property type="entry name" value="RNA_pol_sigma_r2"/>
</dbReference>
<dbReference type="EMBL" id="JACNYL010000006">
    <property type="protein sequence ID" value="MBD1423730.1"/>
    <property type="molecule type" value="Genomic_DNA"/>
</dbReference>
<dbReference type="Pfam" id="PF08281">
    <property type="entry name" value="Sigma70_r4_2"/>
    <property type="match status" value="1"/>
</dbReference>
<dbReference type="Gene3D" id="1.10.1740.10">
    <property type="match status" value="1"/>
</dbReference>
<dbReference type="Pfam" id="PF04542">
    <property type="entry name" value="Sigma70_r2"/>
    <property type="match status" value="1"/>
</dbReference>
<dbReference type="InterPro" id="IPR013324">
    <property type="entry name" value="RNA_pol_sigma_r3/r4-like"/>
</dbReference>
<dbReference type="PANTHER" id="PTHR43133">
    <property type="entry name" value="RNA POLYMERASE ECF-TYPE SIGMA FACTO"/>
    <property type="match status" value="1"/>
</dbReference>
<evidence type="ECO:0000256" key="1">
    <source>
        <dbReference type="ARBA" id="ARBA00010641"/>
    </source>
</evidence>
<dbReference type="RefSeq" id="WP_190315508.1">
    <property type="nucleotide sequence ID" value="NZ_JACNYL010000006.1"/>
</dbReference>
<evidence type="ECO:0000313" key="8">
    <source>
        <dbReference type="Proteomes" id="UP000651112"/>
    </source>
</evidence>
<evidence type="ECO:0000256" key="3">
    <source>
        <dbReference type="ARBA" id="ARBA00023082"/>
    </source>
</evidence>
<evidence type="ECO:0000259" key="6">
    <source>
        <dbReference type="Pfam" id="PF08281"/>
    </source>
</evidence>
<keyword evidence="4" id="KW-0804">Transcription</keyword>
<evidence type="ECO:0000256" key="2">
    <source>
        <dbReference type="ARBA" id="ARBA00023015"/>
    </source>
</evidence>
<keyword evidence="8" id="KW-1185">Reference proteome</keyword>
<evidence type="ECO:0000313" key="7">
    <source>
        <dbReference type="EMBL" id="MBD1423730.1"/>
    </source>
</evidence>
<dbReference type="Gene3D" id="1.10.10.10">
    <property type="entry name" value="Winged helix-like DNA-binding domain superfamily/Winged helix DNA-binding domain"/>
    <property type="match status" value="1"/>
</dbReference>
<organism evidence="7 8">
    <name type="scientific">Sphingobacterium chuzhouense</name>
    <dbReference type="NCBI Taxonomy" id="1742264"/>
    <lineage>
        <taxon>Bacteria</taxon>
        <taxon>Pseudomonadati</taxon>
        <taxon>Bacteroidota</taxon>
        <taxon>Sphingobacteriia</taxon>
        <taxon>Sphingobacteriales</taxon>
        <taxon>Sphingobacteriaceae</taxon>
        <taxon>Sphingobacterium</taxon>
    </lineage>
</organism>
<feature type="domain" description="RNA polymerase sigma-70 region 2" evidence="5">
    <location>
        <begin position="46"/>
        <end position="110"/>
    </location>
</feature>
<dbReference type="InterPro" id="IPR014284">
    <property type="entry name" value="RNA_pol_sigma-70_dom"/>
</dbReference>
<accession>A0ABR7XXF9</accession>
<dbReference type="SUPFAM" id="SSF88659">
    <property type="entry name" value="Sigma3 and sigma4 domains of RNA polymerase sigma factors"/>
    <property type="match status" value="1"/>
</dbReference>
<dbReference type="PANTHER" id="PTHR43133:SF46">
    <property type="entry name" value="RNA POLYMERASE SIGMA-70 FACTOR ECF SUBFAMILY"/>
    <property type="match status" value="1"/>
</dbReference>
<protein>
    <submittedName>
        <fullName evidence="7">Sigma-70 family RNA polymerase sigma factor</fullName>
    </submittedName>
</protein>
<dbReference type="CDD" id="cd06171">
    <property type="entry name" value="Sigma70_r4"/>
    <property type="match status" value="1"/>
</dbReference>
<sequence>MNESVFYLFILLSIKATIMGTFRQFDIDQALLGALQAGDPSALDTLFKKHGRKMRYFAKSIVKTNEVAEEIMVDSIVKLWQNRARFESSESINAFLYVVIKNLSINYVKSAYASQQFEYEFDENLENIDPDTYIKIIRAEFLQSIHDEVTKLPEKQQAVFRMTYFEDLTTEEICERLKMSPAAVFTNRSRALEQLRLVFRDRDMWVSILTLHMFLATYREQLCIVDSLFHSS</sequence>
<keyword evidence="2" id="KW-0805">Transcription regulation</keyword>
<comment type="similarity">
    <text evidence="1">Belongs to the sigma-70 factor family. ECF subfamily.</text>
</comment>
<gene>
    <name evidence="7" type="ORF">H8B21_19385</name>
</gene>
<dbReference type="InterPro" id="IPR036388">
    <property type="entry name" value="WH-like_DNA-bd_sf"/>
</dbReference>
<evidence type="ECO:0000256" key="4">
    <source>
        <dbReference type="ARBA" id="ARBA00023163"/>
    </source>
</evidence>
<dbReference type="InterPro" id="IPR039425">
    <property type="entry name" value="RNA_pol_sigma-70-like"/>
</dbReference>
<dbReference type="InterPro" id="IPR007627">
    <property type="entry name" value="RNA_pol_sigma70_r2"/>
</dbReference>
<dbReference type="Proteomes" id="UP000651112">
    <property type="component" value="Unassembled WGS sequence"/>
</dbReference>
<comment type="caution">
    <text evidence="7">The sequence shown here is derived from an EMBL/GenBank/DDBJ whole genome shotgun (WGS) entry which is preliminary data.</text>
</comment>
<name>A0ABR7XXF9_9SPHI</name>
<proteinExistence type="inferred from homology"/>
<dbReference type="NCBIfam" id="TIGR02937">
    <property type="entry name" value="sigma70-ECF"/>
    <property type="match status" value="1"/>
</dbReference>
<feature type="domain" description="RNA polymerase sigma factor 70 region 4 type 2" evidence="6">
    <location>
        <begin position="143"/>
        <end position="195"/>
    </location>
</feature>
<dbReference type="InterPro" id="IPR013249">
    <property type="entry name" value="RNA_pol_sigma70_r4_t2"/>
</dbReference>
<evidence type="ECO:0000259" key="5">
    <source>
        <dbReference type="Pfam" id="PF04542"/>
    </source>
</evidence>
<reference evidence="7 8" key="1">
    <citation type="submission" date="2020-08" db="EMBL/GenBank/DDBJ databases">
        <title>Sphingobacterium sp. DN00404 isolated from aquaculture water.</title>
        <authorList>
            <person name="Zhang M."/>
        </authorList>
    </citation>
    <scope>NUCLEOTIDE SEQUENCE [LARGE SCALE GENOMIC DNA]</scope>
    <source>
        <strain evidence="7 8">KCTC 42746</strain>
    </source>
</reference>